<organism evidence="11 12">
    <name type="scientific">Opisthorchis viverrini</name>
    <name type="common">Southeast Asian liver fluke</name>
    <dbReference type="NCBI Taxonomy" id="6198"/>
    <lineage>
        <taxon>Eukaryota</taxon>
        <taxon>Metazoa</taxon>
        <taxon>Spiralia</taxon>
        <taxon>Lophotrochozoa</taxon>
        <taxon>Platyhelminthes</taxon>
        <taxon>Trematoda</taxon>
        <taxon>Digenea</taxon>
        <taxon>Opisthorchiida</taxon>
        <taxon>Opisthorchiata</taxon>
        <taxon>Opisthorchiidae</taxon>
        <taxon>Opisthorchis</taxon>
    </lineage>
</organism>
<keyword evidence="4" id="KW-0175">Coiled coil</keyword>
<feature type="repeat" description="WD" evidence="6">
    <location>
        <begin position="860"/>
        <end position="902"/>
    </location>
</feature>
<dbReference type="Pfam" id="PF00400">
    <property type="entry name" value="WD40"/>
    <property type="match status" value="3"/>
</dbReference>
<dbReference type="InterPro" id="IPR045119">
    <property type="entry name" value="SUN1-5"/>
</dbReference>
<dbReference type="FunFam" id="2.60.120.260:FF:000009">
    <property type="entry name" value="SUN domain-containing protein 1 isoform X1"/>
    <property type="match status" value="1"/>
</dbReference>
<keyword evidence="5 8" id="KW-0472">Membrane</keyword>
<feature type="compositionally biased region" description="Basic and acidic residues" evidence="7">
    <location>
        <begin position="657"/>
        <end position="668"/>
    </location>
</feature>
<dbReference type="CTD" id="20327652"/>
<dbReference type="InterPro" id="IPR001680">
    <property type="entry name" value="WD40_rpt"/>
</dbReference>
<evidence type="ECO:0000256" key="8">
    <source>
        <dbReference type="SAM" id="Phobius"/>
    </source>
</evidence>
<dbReference type="PROSITE" id="PS50082">
    <property type="entry name" value="WD_REPEATS_2"/>
    <property type="match status" value="1"/>
</dbReference>
<dbReference type="Gene3D" id="2.130.10.10">
    <property type="entry name" value="YVTN repeat-like/Quinoprotein amine dehydrogenase"/>
    <property type="match status" value="2"/>
</dbReference>
<proteinExistence type="predicted"/>
<dbReference type="PROSITE" id="PS50294">
    <property type="entry name" value="WD_REPEATS_REGION"/>
    <property type="match status" value="1"/>
</dbReference>
<sequence>TSGRVRVYSVLSKSFRTPSGVRQGCSLSPLIFKFVIDEIMQLTLECLRNPGVQIACDENLVDLEYADDIVLIFREEVKAHVFLDELTKVIPSFEMHFAHTKCKVMFMDMQLLNTPLTIQTLRFNIVSDSAIKQMEFVPIAESAIVGAPDWFLSGAITTSNSHLRGDVRSALVAFSSKPYVHIFLVKVRSAEQHDVSSVVYVGQIQAHHERISGLSFCESVNFSSSSDIQMFSCGQDGLVRHWSYHSHEWLLTKELNIRSFNESLLPTCLDTIVIADQILALVGTNKGTLLVWAVFALSTEPVCLTKKFENDSATTCAWEPCNLSGCIRLAIGYKKGIIGVYLYQHSSVTAASSLTQLSRFYAHERDICHVVWNPSAHGYSEVAASEPELLSTGRDQMVKIWNIASSWCCGSVRVPGSARSMPKESDSSNLTKNQSTGAPWISACWFPEKTDNPGRNIVVSGLRGELYSWSDSSQLVRLHTENHGHSMLVFAIRSIPDMDGLFFTIGQDRQVILWTYRCPTDLTFMLRVPTIAAGISALAQSDHGHGPIAAGVADGSILLWRHCSSLQEESSSTNPVTSYWPRGVHGSCVTALAWHPSVRHESLLAYGTESGCVELIDTSKIPKSATQRSKTQPYIFGSTVYRVAWGPPLFTDSGKDQVVETAVSEHDANGSTDSTDTVEQKDSTNKSSSTPKFSSYIYSVCKGKIFCHVGFQRPPLDVTLKFPSVPGISTEDWVNDKRTDIAFLYLENSTRSVDSPSEENEIRECFSCLITVGYRSGSVDVYGLVKSKEHVSVDLIRPLCRISCHTKGVNCLAWSFDRYWLAVGTNESFITVTDVGHILKQATKPNNPSFRQISTYLAHLEGHGNRITCLDWSPHENGLLLSASFDGTANVWKVTHSDTESGSTSVANFRAHRLRLFACLWSRQEADLAFSGGELCHLFSWRPSKLAHKEPPNSRRYRPPSVKRVPTDSKDPLMPSGILEPSAIVVTSQEVNHTECVPEPIHHTDTSVGTSVPLELPVKSVTTKKPGSGDKRKRPSLCPHFLHRGSLEPSTTDLGFCPPFRLGSRFLQVSHVLNLLKNDVDLPESDCDLLFLLPETNKTRSALVRFLTSEATHHLSAYRATQRSNGLMHLDAYCIILLWLGRTPLVAQTMCSEKHMPFWLLWAVQLAQTTVPAFSAPRNSSGDHADIDLAGEKVKDMTSNSPDVLVSSTLLVCAGRHQEAVDYLFAQDRVKEALLLARLRLSPMDANSAMQKCIARIIERRLCPEVPFVRVLHELGAGEWERAQTVLRQAAVVSLSRQDMEVEQVASSWVELNILLSCPDDSLPTNAFVRFALSCLAVGFQLPEAQSIVYFQRCQEAVTLSAVLATGTDCFRLLLNTGLRFAAILTGSSQTELELDMELHADVRDIVHCLRYATLDRQPANQWSACASQLALDFTICLLSSKKLTSQDQSTEDLNRLEASLRLCSKVNPTNTQQLSDLLFHSQTSSDLDSRLKRLQSTALRPSDNTDEQIGNTCPVFCSPFSQTTMPSVRSRRSTLSYSAELERAGMAPIETPIERVTGSTVVDARMSSASRFWNQDNTLVNIRMTPFGHERTDYTYGDSGSYRSERVKTKWNTPNMSRLPVHGNHVAGQHIATLGSRTLNDSDFEMDSVLTDERLSAVIPGLGGNREEELEDDELSSRASVASSRSSTRMSRVRCIRVQGEWCVHSECIASTPGNRRMNLVARQRNTNNTADVTHIVDGTDTETPTGRSRHKHEQQQLVSRRSTRAGVRPSITATKTTTSQNRIESNPHTDRSNQLASASSTYVYTYVAPDADHMRPGEGGDKSSFERGDIPDSNGRMWGAQPPHVSSNDPTTERSFLANRFVCSSGTSSAGNKAQKWLARHIFGLESSAPVSTSNHFVPSDTEESDTITTGRSVARGKYVHKPSVTRSHRLHHIDSSSTTWFFRPLMQGAEKLKGVIFSSIAFVLAGIFIAYDAFSSCVRNLSSAVWTFWFRYSSPLPHRSRDKLTVHPRLTQFDNHVTLQISSVEESDFFSRSFRASYVWFTRAGTICVRLVGCLCFLIPLLLLLAFLFAPVAVNDDEPPPVWPSFLSDTDCKKALLESRPSDATAWQLALWRFRCLYNLYFLTPDFPSNATTSESSSLWQKFKSWLWPSTSVVPSPVIVPTDLPSYVDSKLLAQLEAFRDFVNDRLDGLSNTIRHTEERVSEMEQRSETQFNDLSIHINNLKQHFNEHTTALDSWHVQLQALQALAGRLDSSEPSKVTLNEYDRLFNAVISAANQTVSKELNLLRIELDEKSSSMWNRHNSSFTQLSLLISRLREELNDRLLQTEHRLGELRSQLNSGIHAQVVNHTSLVIQMDEIRLTLGNLSERVAQVRSANEGLDGLFKKLQEATRDCSERQLHQVEDCKQAAIERAEIAVNAFSERFTDQISVLVKEALLHWLNDVSVEEALDLKLSELVKQSTREAVDRAIRESAISGYAPSVDTSAEQTDELKSRVFIQKLIDAALERFAADRVGMADFALESAGGSIVGTRCTRTYTERAALFTIFGIPLARLSNSARTILQPSNNPGDCWAFHGSTGQAVIRLSAPIVITSVTLEHLPRVLSPNQRVDSAPKDFVIKGLSSETDEGVVIGTFVYDINGPAIQTFPIEGQSSTWHLIELGILSNHGHPLYTCVYRLRVHGRIPDS</sequence>
<dbReference type="SMART" id="SM00320">
    <property type="entry name" value="WD40"/>
    <property type="match status" value="8"/>
</dbReference>
<evidence type="ECO:0000313" key="11">
    <source>
        <dbReference type="EMBL" id="KER28872.1"/>
    </source>
</evidence>
<dbReference type="InterPro" id="IPR015943">
    <property type="entry name" value="WD40/YVTN_repeat-like_dom_sf"/>
</dbReference>
<name>A0A074ZSR2_OPIVI</name>
<keyword evidence="3 8" id="KW-1133">Transmembrane helix</keyword>
<dbReference type="PANTHER" id="PTHR12911">
    <property type="entry name" value="SAD1/UNC-84-LIKE PROTEIN-RELATED"/>
    <property type="match status" value="1"/>
</dbReference>
<evidence type="ECO:0000259" key="9">
    <source>
        <dbReference type="PROSITE" id="PS50878"/>
    </source>
</evidence>
<evidence type="ECO:0000256" key="1">
    <source>
        <dbReference type="ARBA" id="ARBA00004370"/>
    </source>
</evidence>
<feature type="region of interest" description="Disordered" evidence="7">
    <location>
        <begin position="1734"/>
        <end position="1799"/>
    </location>
</feature>
<protein>
    <recommendedName>
        <fullName evidence="13">Reverse transcriptase domain-containing protein</fullName>
    </recommendedName>
</protein>
<dbReference type="KEGG" id="ovi:T265_13485"/>
<dbReference type="SUPFAM" id="SSF50978">
    <property type="entry name" value="WD40 repeat-like"/>
    <property type="match status" value="2"/>
</dbReference>
<dbReference type="GO" id="GO:0034993">
    <property type="term" value="C:meiotic nuclear membrane microtubule tethering complex"/>
    <property type="evidence" value="ECO:0007669"/>
    <property type="project" value="TreeGrafter"/>
</dbReference>
<feature type="region of interest" description="Disordered" evidence="7">
    <location>
        <begin position="1663"/>
        <end position="1685"/>
    </location>
</feature>
<dbReference type="PANTHER" id="PTHR12911:SF8">
    <property type="entry name" value="KLAROID PROTEIN-RELATED"/>
    <property type="match status" value="1"/>
</dbReference>
<evidence type="ECO:0000259" key="10">
    <source>
        <dbReference type="PROSITE" id="PS51469"/>
    </source>
</evidence>
<dbReference type="EMBL" id="KL596689">
    <property type="protein sequence ID" value="KER28872.1"/>
    <property type="molecule type" value="Genomic_DNA"/>
</dbReference>
<evidence type="ECO:0008006" key="13">
    <source>
        <dbReference type="Google" id="ProtNLM"/>
    </source>
</evidence>
<dbReference type="RefSeq" id="XP_009167364.1">
    <property type="nucleotide sequence ID" value="XM_009169100.1"/>
</dbReference>
<feature type="transmembrane region" description="Helical" evidence="8">
    <location>
        <begin position="2050"/>
        <end position="2073"/>
    </location>
</feature>
<dbReference type="Proteomes" id="UP000054324">
    <property type="component" value="Unassembled WGS sequence"/>
</dbReference>
<comment type="subcellular location">
    <subcellularLocation>
        <location evidence="1">Membrane</location>
    </subcellularLocation>
</comment>
<dbReference type="Pfam" id="PF00078">
    <property type="entry name" value="RVT_1"/>
    <property type="match status" value="1"/>
</dbReference>
<feature type="domain" description="Reverse transcriptase" evidence="9">
    <location>
        <begin position="1"/>
        <end position="118"/>
    </location>
</feature>
<reference evidence="11 12" key="1">
    <citation type="submission" date="2013-11" db="EMBL/GenBank/DDBJ databases">
        <title>Opisthorchis viverrini - life in the bile duct.</title>
        <authorList>
            <person name="Young N.D."/>
            <person name="Nagarajan N."/>
            <person name="Lin S.J."/>
            <person name="Korhonen P.K."/>
            <person name="Jex A.R."/>
            <person name="Hall R.S."/>
            <person name="Safavi-Hemami H."/>
            <person name="Kaewkong W."/>
            <person name="Bertrand D."/>
            <person name="Gao S."/>
            <person name="Seet Q."/>
            <person name="Wongkham S."/>
            <person name="Teh B.T."/>
            <person name="Wongkham C."/>
            <person name="Intapan P.M."/>
            <person name="Maleewong W."/>
            <person name="Yang X."/>
            <person name="Hu M."/>
            <person name="Wang Z."/>
            <person name="Hofmann A."/>
            <person name="Sternberg P.W."/>
            <person name="Tan P."/>
            <person name="Wang J."/>
            <person name="Gasser R.B."/>
        </authorList>
    </citation>
    <scope>NUCLEOTIDE SEQUENCE [LARGE SCALE GENOMIC DNA]</scope>
</reference>
<dbReference type="STRING" id="6198.A0A074ZSR2"/>
<evidence type="ECO:0000256" key="5">
    <source>
        <dbReference type="ARBA" id="ARBA00023136"/>
    </source>
</evidence>
<dbReference type="OrthoDB" id="7326421at2759"/>
<evidence type="ECO:0000256" key="2">
    <source>
        <dbReference type="ARBA" id="ARBA00022692"/>
    </source>
</evidence>
<gene>
    <name evidence="11" type="ORF">T265_13485</name>
</gene>
<dbReference type="Pfam" id="PF07738">
    <property type="entry name" value="Sad1_UNC"/>
    <property type="match status" value="1"/>
</dbReference>
<feature type="domain" description="SUN" evidence="10">
    <location>
        <begin position="2525"/>
        <end position="2684"/>
    </location>
</feature>
<dbReference type="PROSITE" id="PS50878">
    <property type="entry name" value="RT_POL"/>
    <property type="match status" value="1"/>
</dbReference>
<feature type="compositionally biased region" description="Polar residues" evidence="7">
    <location>
        <begin position="1773"/>
        <end position="1786"/>
    </location>
</feature>
<dbReference type="GO" id="GO:0043495">
    <property type="term" value="F:protein-membrane adaptor activity"/>
    <property type="evidence" value="ECO:0007669"/>
    <property type="project" value="TreeGrafter"/>
</dbReference>
<keyword evidence="6" id="KW-0853">WD repeat</keyword>
<accession>A0A074ZSR2</accession>
<feature type="region of interest" description="Disordered" evidence="7">
    <location>
        <begin position="946"/>
        <end position="976"/>
    </location>
</feature>
<dbReference type="Gene3D" id="2.60.120.260">
    <property type="entry name" value="Galactose-binding domain-like"/>
    <property type="match status" value="1"/>
</dbReference>
<feature type="transmembrane region" description="Helical" evidence="8">
    <location>
        <begin position="1957"/>
        <end position="1977"/>
    </location>
</feature>
<dbReference type="InterPro" id="IPR000477">
    <property type="entry name" value="RT_dom"/>
</dbReference>
<feature type="region of interest" description="Disordered" evidence="7">
    <location>
        <begin position="1812"/>
        <end position="1853"/>
    </location>
</feature>
<feature type="region of interest" description="Disordered" evidence="7">
    <location>
        <begin position="657"/>
        <end position="691"/>
    </location>
</feature>
<evidence type="ECO:0000256" key="3">
    <source>
        <dbReference type="ARBA" id="ARBA00022989"/>
    </source>
</evidence>
<evidence type="ECO:0000256" key="7">
    <source>
        <dbReference type="SAM" id="MobiDB-lite"/>
    </source>
</evidence>
<keyword evidence="12" id="KW-1185">Reference proteome</keyword>
<feature type="non-terminal residue" evidence="11">
    <location>
        <position position="1"/>
    </location>
</feature>
<feature type="compositionally biased region" description="Basic and acidic residues" evidence="7">
    <location>
        <begin position="1812"/>
        <end position="1832"/>
    </location>
</feature>
<dbReference type="InterPro" id="IPR012919">
    <property type="entry name" value="SUN_dom"/>
</dbReference>
<dbReference type="InterPro" id="IPR036322">
    <property type="entry name" value="WD40_repeat_dom_sf"/>
</dbReference>
<dbReference type="GeneID" id="20327652"/>
<evidence type="ECO:0000256" key="6">
    <source>
        <dbReference type="PROSITE-ProRule" id="PRU00221"/>
    </source>
</evidence>
<evidence type="ECO:0000313" key="12">
    <source>
        <dbReference type="Proteomes" id="UP000054324"/>
    </source>
</evidence>
<dbReference type="PROSITE" id="PS51469">
    <property type="entry name" value="SUN"/>
    <property type="match status" value="1"/>
</dbReference>
<keyword evidence="2 8" id="KW-0812">Transmembrane</keyword>
<evidence type="ECO:0000256" key="4">
    <source>
        <dbReference type="ARBA" id="ARBA00023054"/>
    </source>
</evidence>